<reference evidence="1" key="1">
    <citation type="journal article" date="2014" name="Front. Microbiol.">
        <title>High frequency of phylogenetically diverse reductive dehalogenase-homologous genes in deep subseafloor sedimentary metagenomes.</title>
        <authorList>
            <person name="Kawai M."/>
            <person name="Futagami T."/>
            <person name="Toyoda A."/>
            <person name="Takaki Y."/>
            <person name="Nishi S."/>
            <person name="Hori S."/>
            <person name="Arai W."/>
            <person name="Tsubouchi T."/>
            <person name="Morono Y."/>
            <person name="Uchiyama I."/>
            <person name="Ito T."/>
            <person name="Fujiyama A."/>
            <person name="Inagaki F."/>
            <person name="Takami H."/>
        </authorList>
    </citation>
    <scope>NUCLEOTIDE SEQUENCE</scope>
    <source>
        <strain evidence="1">Expedition CK06-06</strain>
    </source>
</reference>
<gene>
    <name evidence="1" type="ORF">S06H3_48620</name>
</gene>
<dbReference type="AlphaFoldDB" id="X1NHM5"/>
<sequence>AITNLEKYIETMDKSSIGYTVAQVRLAKLNATLLEEKVAFIDAREVASAYAMAVDVGTASTGALAATIKDLNAALKAGMATQAAFVSAYGEAWVLPSGTPGRAEAIAIHLAGGIMPPGFEHGGIAAETGLAWVEKGEQMIPPGQRVTPPIIQIFFDGDEMEKMFSQRIIEKVKMQGG</sequence>
<dbReference type="EMBL" id="BARV01030629">
    <property type="protein sequence ID" value="GAI43507.1"/>
    <property type="molecule type" value="Genomic_DNA"/>
</dbReference>
<proteinExistence type="predicted"/>
<comment type="caution">
    <text evidence="1">The sequence shown here is derived from an EMBL/GenBank/DDBJ whole genome shotgun (WGS) entry which is preliminary data.</text>
</comment>
<name>X1NHM5_9ZZZZ</name>
<protein>
    <submittedName>
        <fullName evidence="1">Uncharacterized protein</fullName>
    </submittedName>
</protein>
<accession>X1NHM5</accession>
<organism evidence="1">
    <name type="scientific">marine sediment metagenome</name>
    <dbReference type="NCBI Taxonomy" id="412755"/>
    <lineage>
        <taxon>unclassified sequences</taxon>
        <taxon>metagenomes</taxon>
        <taxon>ecological metagenomes</taxon>
    </lineage>
</organism>
<feature type="non-terminal residue" evidence="1">
    <location>
        <position position="1"/>
    </location>
</feature>
<evidence type="ECO:0000313" key="1">
    <source>
        <dbReference type="EMBL" id="GAI43507.1"/>
    </source>
</evidence>